<reference evidence="4" key="1">
    <citation type="submission" date="2014-09" db="EMBL/GenBank/DDBJ databases">
        <title>Draft genome sequence of an oleaginous Mucoromycotina fungus Mucor ambiguus NBRC6742.</title>
        <authorList>
            <person name="Takeda I."/>
            <person name="Yamane N."/>
            <person name="Morita T."/>
            <person name="Tamano K."/>
            <person name="Machida M."/>
            <person name="Baker S."/>
            <person name="Koike H."/>
        </authorList>
    </citation>
    <scope>NUCLEOTIDE SEQUENCE</scope>
    <source>
        <strain evidence="4">NBRC 6742</strain>
    </source>
</reference>
<dbReference type="InterPro" id="IPR003954">
    <property type="entry name" value="RRM_euk-type"/>
</dbReference>
<dbReference type="PROSITE" id="PS50102">
    <property type="entry name" value="RRM"/>
    <property type="match status" value="1"/>
</dbReference>
<evidence type="ECO:0000256" key="1">
    <source>
        <dbReference type="ARBA" id="ARBA00022884"/>
    </source>
</evidence>
<dbReference type="InterPro" id="IPR012677">
    <property type="entry name" value="Nucleotide-bd_a/b_plait_sf"/>
</dbReference>
<dbReference type="GO" id="GO:0003723">
    <property type="term" value="F:RNA binding"/>
    <property type="evidence" value="ECO:0007669"/>
    <property type="project" value="UniProtKB-UniRule"/>
</dbReference>
<proteinExistence type="predicted"/>
<keyword evidence="5" id="KW-1185">Reference proteome</keyword>
<dbReference type="SUPFAM" id="SSF54928">
    <property type="entry name" value="RNA-binding domain, RBD"/>
    <property type="match status" value="2"/>
</dbReference>
<dbReference type="SMART" id="SM00360">
    <property type="entry name" value="RRM"/>
    <property type="match status" value="2"/>
</dbReference>
<dbReference type="Gene3D" id="3.30.70.330">
    <property type="match status" value="1"/>
</dbReference>
<evidence type="ECO:0000313" key="5">
    <source>
        <dbReference type="Proteomes" id="UP000053815"/>
    </source>
</evidence>
<dbReference type="OrthoDB" id="410044at2759"/>
<dbReference type="CDD" id="cd00590">
    <property type="entry name" value="RRM_SF"/>
    <property type="match status" value="1"/>
</dbReference>
<dbReference type="AlphaFoldDB" id="A0A0C9MT71"/>
<dbReference type="SMART" id="SM00361">
    <property type="entry name" value="RRM_1"/>
    <property type="match status" value="1"/>
</dbReference>
<keyword evidence="1 2" id="KW-0694">RNA-binding</keyword>
<feature type="domain" description="RRM" evidence="3">
    <location>
        <begin position="211"/>
        <end position="291"/>
    </location>
</feature>
<gene>
    <name evidence="4" type="ORF">MAM1_0379c10178</name>
</gene>
<protein>
    <recommendedName>
        <fullName evidence="3">RRM domain-containing protein</fullName>
    </recommendedName>
</protein>
<organism evidence="4">
    <name type="scientific">Mucor ambiguus</name>
    <dbReference type="NCBI Taxonomy" id="91626"/>
    <lineage>
        <taxon>Eukaryota</taxon>
        <taxon>Fungi</taxon>
        <taxon>Fungi incertae sedis</taxon>
        <taxon>Mucoromycota</taxon>
        <taxon>Mucoromycotina</taxon>
        <taxon>Mucoromycetes</taxon>
        <taxon>Mucorales</taxon>
        <taxon>Mucorineae</taxon>
        <taxon>Mucoraceae</taxon>
        <taxon>Mucor</taxon>
    </lineage>
</organism>
<dbReference type="InterPro" id="IPR000504">
    <property type="entry name" value="RRM_dom"/>
</dbReference>
<dbReference type="Pfam" id="PF00076">
    <property type="entry name" value="RRM_1"/>
    <property type="match status" value="1"/>
</dbReference>
<dbReference type="InterPro" id="IPR035979">
    <property type="entry name" value="RBD_domain_sf"/>
</dbReference>
<sequence length="414" mass="47245">MSVVPFPTPENDCRSSDSQKKENPAACLFVASLNRDLTDADLKTSVYEHFLTWGDILSVKDVDDCKQALTEAPKTSINGRRIRCEPARVNRSICLVSLNQPFNKRHVANVLSEYGEIEDMNILQPHGKFHSTIIKFKYRDDAIKAYMVSLPSVDDCDVHTCNTTRFQELKSPKKNILNERSNQQWFVEWAAYLNNDNVYGVCGTACRLDKHTIFVGNLPESINEEDLFIKFTKYGHILDIHLICKPVHRHTYKKVFAFVKYQGEKETAEAIEAENGILYKDRVIRVCYRQYPCNNHCNNRCSYQQYTPRYPQVGDPALVNNTSMLYLGYNNDSNKALSNTTKGMGYSNGYHNNVYPTPPSNGYYVDPYPTMVYYTYTPYSNPYNNVHTTLIKNAGTNKHFASDAIASAANNAPY</sequence>
<accession>A0A0C9MT71</accession>
<dbReference type="STRING" id="91626.A0A0C9MT71"/>
<dbReference type="PANTHER" id="PTHR48027">
    <property type="entry name" value="HETEROGENEOUS NUCLEAR RIBONUCLEOPROTEIN 87F-RELATED"/>
    <property type="match status" value="1"/>
</dbReference>
<dbReference type="EMBL" id="DF836668">
    <property type="protein sequence ID" value="GAN10634.1"/>
    <property type="molecule type" value="Genomic_DNA"/>
</dbReference>
<dbReference type="Proteomes" id="UP000053815">
    <property type="component" value="Unassembled WGS sequence"/>
</dbReference>
<evidence type="ECO:0000259" key="3">
    <source>
        <dbReference type="PROSITE" id="PS50102"/>
    </source>
</evidence>
<dbReference type="InterPro" id="IPR052462">
    <property type="entry name" value="SLIRP/GR-RBP-like"/>
</dbReference>
<evidence type="ECO:0000313" key="4">
    <source>
        <dbReference type="EMBL" id="GAN10634.1"/>
    </source>
</evidence>
<name>A0A0C9MT71_9FUNG</name>
<evidence type="ECO:0000256" key="2">
    <source>
        <dbReference type="PROSITE-ProRule" id="PRU00176"/>
    </source>
</evidence>